<dbReference type="Proteomes" id="UP001283361">
    <property type="component" value="Unassembled WGS sequence"/>
</dbReference>
<gene>
    <name evidence="1" type="ORF">RRG08_063408</name>
</gene>
<protein>
    <submittedName>
        <fullName evidence="1">Uncharacterized protein</fullName>
    </submittedName>
</protein>
<dbReference type="AlphaFoldDB" id="A0AAE1AB25"/>
<reference evidence="1" key="1">
    <citation type="journal article" date="2023" name="G3 (Bethesda)">
        <title>A reference genome for the long-term kleptoplast-retaining sea slug Elysia crispata morphotype clarki.</title>
        <authorList>
            <person name="Eastman K.E."/>
            <person name="Pendleton A.L."/>
            <person name="Shaikh M.A."/>
            <person name="Suttiyut T."/>
            <person name="Ogas R."/>
            <person name="Tomko P."/>
            <person name="Gavelis G."/>
            <person name="Widhalm J.R."/>
            <person name="Wisecaver J.H."/>
        </authorList>
    </citation>
    <scope>NUCLEOTIDE SEQUENCE</scope>
    <source>
        <strain evidence="1">ECLA1</strain>
    </source>
</reference>
<dbReference type="EMBL" id="JAWDGP010002355">
    <property type="protein sequence ID" value="KAK3783746.1"/>
    <property type="molecule type" value="Genomic_DNA"/>
</dbReference>
<accession>A0AAE1AB25</accession>
<name>A0AAE1AB25_9GAST</name>
<evidence type="ECO:0000313" key="1">
    <source>
        <dbReference type="EMBL" id="KAK3783746.1"/>
    </source>
</evidence>
<keyword evidence="2" id="KW-1185">Reference proteome</keyword>
<comment type="caution">
    <text evidence="1">The sequence shown here is derived from an EMBL/GenBank/DDBJ whole genome shotgun (WGS) entry which is preliminary data.</text>
</comment>
<proteinExistence type="predicted"/>
<evidence type="ECO:0000313" key="2">
    <source>
        <dbReference type="Proteomes" id="UP001283361"/>
    </source>
</evidence>
<organism evidence="1 2">
    <name type="scientific">Elysia crispata</name>
    <name type="common">lettuce slug</name>
    <dbReference type="NCBI Taxonomy" id="231223"/>
    <lineage>
        <taxon>Eukaryota</taxon>
        <taxon>Metazoa</taxon>
        <taxon>Spiralia</taxon>
        <taxon>Lophotrochozoa</taxon>
        <taxon>Mollusca</taxon>
        <taxon>Gastropoda</taxon>
        <taxon>Heterobranchia</taxon>
        <taxon>Euthyneura</taxon>
        <taxon>Panpulmonata</taxon>
        <taxon>Sacoglossa</taxon>
        <taxon>Placobranchoidea</taxon>
        <taxon>Plakobranchidae</taxon>
        <taxon>Elysia</taxon>
    </lineage>
</organism>
<sequence>MFVRISPELVYRYYSYCPGVEVMDEIRYASTLLVEFEELLVSCMSVIESRTLPILKDYFQTTDHPEPCLIQKERAN</sequence>